<protein>
    <recommendedName>
        <fullName evidence="3">Reverse transcriptase domain-containing protein</fullName>
    </recommendedName>
</protein>
<reference evidence="1 2" key="1">
    <citation type="submission" date="2024-09" db="EMBL/GenBank/DDBJ databases">
        <title>Chromosome-scale assembly of Riccia sorocarpa.</title>
        <authorList>
            <person name="Paukszto L."/>
        </authorList>
    </citation>
    <scope>NUCLEOTIDE SEQUENCE [LARGE SCALE GENOMIC DNA]</scope>
    <source>
        <strain evidence="1">LP-2024</strain>
        <tissue evidence="1">Aerial parts of the thallus</tissue>
    </source>
</reference>
<evidence type="ECO:0008006" key="3">
    <source>
        <dbReference type="Google" id="ProtNLM"/>
    </source>
</evidence>
<accession>A0ABD3GVH1</accession>
<dbReference type="PANTHER" id="PTHR19446">
    <property type="entry name" value="REVERSE TRANSCRIPTASES"/>
    <property type="match status" value="1"/>
</dbReference>
<evidence type="ECO:0000313" key="1">
    <source>
        <dbReference type="EMBL" id="KAL3683252.1"/>
    </source>
</evidence>
<sequence>MNELMADPQSFWKRLQVRRPKTILNESDLLEYIKQLYFFIDAGQMPFTVGGGCVFTVEEVGREIGRMKAGRAADIAGLTVELLKWCGPITLNAVTQLLTRACQAGFRKDHCAMDHALVLRVLAERARRTKRPLYVLFVDVKKAFDSVPRDLIWQRLRLIGVPNDLVNSIAALYHQVVVKSSVLYGVHIWGPSVSKSDWKKIEVLQKQFIQSELGVRVQIPYTLLLAEVGKIPLEAEGLLLAIRYVQRIKKHDRERYTYLALSESRVHGWFGDVCRWGNRWGFPEDMWSETGSLRENLTKAIVRTLWRELSPRQAYYLMDVSKLDPYDEKPYLTATISPRIRRLISRYRTSSHDLRVEVGRWSRLPGSSVLALCVRWRKWKTNTIHCLSVHDM</sequence>
<proteinExistence type="predicted"/>
<name>A0ABD3GVH1_9MARC</name>
<dbReference type="Proteomes" id="UP001633002">
    <property type="component" value="Unassembled WGS sequence"/>
</dbReference>
<dbReference type="EMBL" id="JBJQOH010000006">
    <property type="protein sequence ID" value="KAL3683252.1"/>
    <property type="molecule type" value="Genomic_DNA"/>
</dbReference>
<evidence type="ECO:0000313" key="2">
    <source>
        <dbReference type="Proteomes" id="UP001633002"/>
    </source>
</evidence>
<comment type="caution">
    <text evidence="1">The sequence shown here is derived from an EMBL/GenBank/DDBJ whole genome shotgun (WGS) entry which is preliminary data.</text>
</comment>
<organism evidence="1 2">
    <name type="scientific">Riccia sorocarpa</name>
    <dbReference type="NCBI Taxonomy" id="122646"/>
    <lineage>
        <taxon>Eukaryota</taxon>
        <taxon>Viridiplantae</taxon>
        <taxon>Streptophyta</taxon>
        <taxon>Embryophyta</taxon>
        <taxon>Marchantiophyta</taxon>
        <taxon>Marchantiopsida</taxon>
        <taxon>Marchantiidae</taxon>
        <taxon>Marchantiales</taxon>
        <taxon>Ricciaceae</taxon>
        <taxon>Riccia</taxon>
    </lineage>
</organism>
<gene>
    <name evidence="1" type="ORF">R1sor_001274</name>
</gene>
<keyword evidence="2" id="KW-1185">Reference proteome</keyword>
<dbReference type="AlphaFoldDB" id="A0ABD3GVH1"/>